<feature type="transmembrane region" description="Helical" evidence="1">
    <location>
        <begin position="25"/>
        <end position="53"/>
    </location>
</feature>
<feature type="transmembrane region" description="Helical" evidence="1">
    <location>
        <begin position="123"/>
        <end position="141"/>
    </location>
</feature>
<evidence type="ECO:0000313" key="3">
    <source>
        <dbReference type="Proteomes" id="UP000283383"/>
    </source>
</evidence>
<dbReference type="AlphaFoldDB" id="A0A420HCU5"/>
<accession>A0A420HCU5</accession>
<evidence type="ECO:0000256" key="1">
    <source>
        <dbReference type="SAM" id="Phobius"/>
    </source>
</evidence>
<dbReference type="PANTHER" id="PTHR41390:SF1">
    <property type="entry name" value="NADH-UBIQUINONE OXIDOREDUCTASE 213 KDA SUBUNIT"/>
    <property type="match status" value="1"/>
</dbReference>
<dbReference type="Proteomes" id="UP000283383">
    <property type="component" value="Unassembled WGS sequence"/>
</dbReference>
<keyword evidence="3" id="KW-1185">Reference proteome</keyword>
<keyword evidence="1" id="KW-0472">Membrane</keyword>
<keyword evidence="1" id="KW-0812">Transmembrane</keyword>
<feature type="transmembrane region" description="Helical" evidence="1">
    <location>
        <begin position="59"/>
        <end position="78"/>
    </location>
</feature>
<comment type="caution">
    <text evidence="2">The sequence shown here is derived from an EMBL/GenBank/DDBJ whole genome shotgun (WGS) entry which is preliminary data.</text>
</comment>
<proteinExistence type="predicted"/>
<organism evidence="2 3">
    <name type="scientific">Golovinomyces cichoracearum</name>
    <dbReference type="NCBI Taxonomy" id="62708"/>
    <lineage>
        <taxon>Eukaryota</taxon>
        <taxon>Fungi</taxon>
        <taxon>Dikarya</taxon>
        <taxon>Ascomycota</taxon>
        <taxon>Pezizomycotina</taxon>
        <taxon>Leotiomycetes</taxon>
        <taxon>Erysiphales</taxon>
        <taxon>Erysiphaceae</taxon>
        <taxon>Golovinomyces</taxon>
    </lineage>
</organism>
<name>A0A420HCU5_9PEZI</name>
<dbReference type="EMBL" id="MCBQ01020315">
    <property type="protein sequence ID" value="RKF55264.1"/>
    <property type="molecule type" value="Genomic_DNA"/>
</dbReference>
<keyword evidence="1" id="KW-1133">Transmembrane helix</keyword>
<reference evidence="2 3" key="1">
    <citation type="journal article" date="2018" name="BMC Genomics">
        <title>Comparative genome analyses reveal sequence features reflecting distinct modes of host-adaptation between dicot and monocot powdery mildew.</title>
        <authorList>
            <person name="Wu Y."/>
            <person name="Ma X."/>
            <person name="Pan Z."/>
            <person name="Kale S.D."/>
            <person name="Song Y."/>
            <person name="King H."/>
            <person name="Zhang Q."/>
            <person name="Presley C."/>
            <person name="Deng X."/>
            <person name="Wei C.I."/>
            <person name="Xiao S."/>
        </authorList>
    </citation>
    <scope>NUCLEOTIDE SEQUENCE [LARGE SCALE GENOMIC DNA]</scope>
    <source>
        <strain evidence="2">UMSG3</strain>
    </source>
</reference>
<dbReference type="STRING" id="62708.A0A420HCU5"/>
<protein>
    <submittedName>
        <fullName evidence="2">Uncharacterized protein</fullName>
    </submittedName>
</protein>
<sequence length="222" mass="24326">MSQPLINSLNEKTPSVKKNEVTPDLLSILAPVSQVGIVTGTCGLFVGAIAGIVRSASPVLFSLASGVQFSILGSTITGRFHKILLHSWSSNEISTRDKLWISAMAGALGGGTSGAILRGRKNIAPGAIMFALFGVTGQALYNKMEYSRQMSYSENSRNLSWMNFRWSPLRVISDEEYEFILQNKLMRVRADIALIDEKIETIKTNQHLTESCTDGKPTETQR</sequence>
<dbReference type="PANTHER" id="PTHR41390">
    <property type="entry name" value="CHROMOSOME 7, WHOLE GENOME SHOTGUN SEQUENCE"/>
    <property type="match status" value="1"/>
</dbReference>
<evidence type="ECO:0000313" key="2">
    <source>
        <dbReference type="EMBL" id="RKF55264.1"/>
    </source>
</evidence>
<gene>
    <name evidence="2" type="ORF">GcM3_203003</name>
</gene>